<feature type="chain" id="PRO_5033988092" description="Apple domain-containing protein" evidence="1">
    <location>
        <begin position="26"/>
        <end position="824"/>
    </location>
</feature>
<dbReference type="Proteomes" id="UP000250266">
    <property type="component" value="Unassembled WGS sequence"/>
</dbReference>
<name>A0A8E2JBJ8_9PEZI</name>
<keyword evidence="4" id="KW-1185">Reference proteome</keyword>
<protein>
    <recommendedName>
        <fullName evidence="2">Apple domain-containing protein</fullName>
    </recommendedName>
</protein>
<dbReference type="PROSITE" id="PS51257">
    <property type="entry name" value="PROKAR_LIPOPROTEIN"/>
    <property type="match status" value="1"/>
</dbReference>
<evidence type="ECO:0000256" key="1">
    <source>
        <dbReference type="SAM" id="SignalP"/>
    </source>
</evidence>
<sequence>MLRIAPASWKFSLSCVTFFTFLVSAQLGNSSVGCPASNYSTTLTSSGLIFFISCDTDREGGDLTSQPAASLNECLTLCEADPQCKSASWVQGVGTEISICYEKSAFFPNFWSPGVDMVTCLNCEFALPAQTVTAILTTTLTITDFTTLDLSTVTETAVSIHTITLAITLDASTIRETAVSTVISSAPPGTITATEVQISTLISTLLSIQPGAIVTSFIPGPTVTSVSTSISTVTITIIQVSTVIPSQAPAIATSFVPGPNLTFVSSSIVPRPTVTATAVQISTAAPSEAPATTSISMCYLYGLSNISTSSLSLCRLKSVQLVLEDRFSRLVPPTSRQPFLLLPHFQKTSETLSTNSSVSSAEKPSITSSAVPSLNPTVFVNSSCAELASSLTLLSTPLSNTSLETASAAGFSAVTPVELLNSTTSPTTLSLVTTLESISTVSVIPIPSERSASSTNTIASTTTIISLSIPVFVDSSSAELASSPTPLSTALPSASFETALTMAASETSVELSNLTISSTESLLVSTLLTISAISSNFISYLDSTPLTGTNSPATLTPTTLPIPTIIISSGVELASSPTSLSTVPANASLGIMVTSASSKSLIKLSSPTPSIVSPYLNTLETINTVSGGSPSSPSFTSIVGTSSNIETGATITVSNPSASQFTIPEPSVSQPITFVSITSPSTTLPLIFSSLSPTLSLTFPTPPSNLTLPTPTSSTNLIFPTPIPSTPSLPVTCPAWNSTLYTDPETHTTCLVFCNSTLPSHILEPTFDACIALSAQTSRCAGVAYVPATDSCTLRPRINGTLGELAGGLVWVNTWHCDWLDVPA</sequence>
<keyword evidence="1" id="KW-0732">Signal</keyword>
<dbReference type="AlphaFoldDB" id="A0A8E2JBJ8"/>
<evidence type="ECO:0000259" key="2">
    <source>
        <dbReference type="Pfam" id="PF14295"/>
    </source>
</evidence>
<dbReference type="EMBL" id="KV745214">
    <property type="protein sequence ID" value="OCK76413.1"/>
    <property type="molecule type" value="Genomic_DNA"/>
</dbReference>
<feature type="signal peptide" evidence="1">
    <location>
        <begin position="1"/>
        <end position="25"/>
    </location>
</feature>
<gene>
    <name evidence="3" type="ORF">K432DRAFT_396465</name>
</gene>
<organism evidence="3 4">
    <name type="scientific">Lepidopterella palustris CBS 459.81</name>
    <dbReference type="NCBI Taxonomy" id="1314670"/>
    <lineage>
        <taxon>Eukaryota</taxon>
        <taxon>Fungi</taxon>
        <taxon>Dikarya</taxon>
        <taxon>Ascomycota</taxon>
        <taxon>Pezizomycotina</taxon>
        <taxon>Dothideomycetes</taxon>
        <taxon>Pleosporomycetidae</taxon>
        <taxon>Mytilinidiales</taxon>
        <taxon>Argynnaceae</taxon>
        <taxon>Lepidopterella</taxon>
    </lineage>
</organism>
<dbReference type="InterPro" id="IPR003609">
    <property type="entry name" value="Pan_app"/>
</dbReference>
<reference evidence="3 4" key="1">
    <citation type="journal article" date="2016" name="Nat. Commun.">
        <title>Ectomycorrhizal ecology is imprinted in the genome of the dominant symbiotic fungus Cenococcum geophilum.</title>
        <authorList>
            <consortium name="DOE Joint Genome Institute"/>
            <person name="Peter M."/>
            <person name="Kohler A."/>
            <person name="Ohm R.A."/>
            <person name="Kuo A."/>
            <person name="Krutzmann J."/>
            <person name="Morin E."/>
            <person name="Arend M."/>
            <person name="Barry K.W."/>
            <person name="Binder M."/>
            <person name="Choi C."/>
            <person name="Clum A."/>
            <person name="Copeland A."/>
            <person name="Grisel N."/>
            <person name="Haridas S."/>
            <person name="Kipfer T."/>
            <person name="LaButti K."/>
            <person name="Lindquist E."/>
            <person name="Lipzen A."/>
            <person name="Maire R."/>
            <person name="Meier B."/>
            <person name="Mihaltcheva S."/>
            <person name="Molinier V."/>
            <person name="Murat C."/>
            <person name="Poggeler S."/>
            <person name="Quandt C.A."/>
            <person name="Sperisen C."/>
            <person name="Tritt A."/>
            <person name="Tisserant E."/>
            <person name="Crous P.W."/>
            <person name="Henrissat B."/>
            <person name="Nehls U."/>
            <person name="Egli S."/>
            <person name="Spatafora J.W."/>
            <person name="Grigoriev I.V."/>
            <person name="Martin F.M."/>
        </authorList>
    </citation>
    <scope>NUCLEOTIDE SEQUENCE [LARGE SCALE GENOMIC DNA]</scope>
    <source>
        <strain evidence="3 4">CBS 459.81</strain>
    </source>
</reference>
<feature type="domain" description="Apple" evidence="2">
    <location>
        <begin position="56"/>
        <end position="101"/>
    </location>
</feature>
<proteinExistence type="predicted"/>
<evidence type="ECO:0000313" key="3">
    <source>
        <dbReference type="EMBL" id="OCK76413.1"/>
    </source>
</evidence>
<dbReference type="Pfam" id="PF14295">
    <property type="entry name" value="PAN_4"/>
    <property type="match status" value="1"/>
</dbReference>
<dbReference type="Gene3D" id="3.50.4.10">
    <property type="entry name" value="Hepatocyte Growth Factor"/>
    <property type="match status" value="1"/>
</dbReference>
<accession>A0A8E2JBJ8</accession>
<evidence type="ECO:0000313" key="4">
    <source>
        <dbReference type="Proteomes" id="UP000250266"/>
    </source>
</evidence>